<dbReference type="OrthoDB" id="9180at2157"/>
<dbReference type="GeneID" id="14652523"/>
<sequence>MTDATTSPTNISAEELKRLVDSGEPFRLVDTRDTESFEEWRLAGATQFFYKPDREFDPEAFALETGIDPGDPVVTICAKGVSSGALAEELVDAGYEDVRHVHDGMRGWSAVYDVVDVDTDGPAEIVQLQRRAKGCLGYLVADPDTGAAAAVDPTRHVETIREAAADRGFEIERVLDTHIHADHLSGGRRLADALGVPYHLGERVAERDPGVAYDPLSRNEVLAVGDVEIKALFTPGHTSGMVSYLVGDEALLTGDTVFVDGVGRTELQFGDADATSGAALLYESLQATVLAEPDPVTVLPGHFSVSDGGAYGTEPGSEVSTTVRALRTELSILRGDREAFSEHVVESAPEKPPNYERIIAINRGHSTVEGDEAIELELGPNRCAAE</sequence>
<dbReference type="CDD" id="cd00158">
    <property type="entry name" value="RHOD"/>
    <property type="match status" value="1"/>
</dbReference>
<dbReference type="PANTHER" id="PTHR43084">
    <property type="entry name" value="PERSULFIDE DIOXYGENASE ETHE1"/>
    <property type="match status" value="1"/>
</dbReference>
<protein>
    <submittedName>
        <fullName evidence="3">Rhodanese domain protein / beta-lactamase domain protein</fullName>
    </submittedName>
</protein>
<name>M1XL24_NATM8</name>
<dbReference type="Gene3D" id="3.60.15.10">
    <property type="entry name" value="Ribonuclease Z/Hydroxyacylglutathione hydrolase-like"/>
    <property type="match status" value="1"/>
</dbReference>
<dbReference type="STRING" id="268739.Nmlp_2793"/>
<dbReference type="GO" id="GO:0050313">
    <property type="term" value="F:sulfur dioxygenase activity"/>
    <property type="evidence" value="ECO:0007669"/>
    <property type="project" value="InterPro"/>
</dbReference>
<reference evidence="3 4" key="1">
    <citation type="journal article" date="2013" name="Genome Announc.">
        <title>Genome of the haloarchaeon Natronomonas moolapensis, a neutrophilic member of a previously haloalkaliphilic genus.</title>
        <authorList>
            <person name="Dyall-Smith M.L."/>
            <person name="Pfeiffer F."/>
            <person name="Oberwinkler T."/>
            <person name="Klee K."/>
            <person name="Rampp M."/>
            <person name="Palm P."/>
            <person name="Gross K."/>
            <person name="Schuster S.C."/>
            <person name="Oesterhelt D."/>
        </authorList>
    </citation>
    <scope>NUCLEOTIDE SEQUENCE [LARGE SCALE GENOMIC DNA]</scope>
    <source>
        <strain evidence="4">DSM 18674 / JCM 14361 / 8.8.11</strain>
    </source>
</reference>
<dbReference type="GO" id="GO:0006749">
    <property type="term" value="P:glutathione metabolic process"/>
    <property type="evidence" value="ECO:0007669"/>
    <property type="project" value="InterPro"/>
</dbReference>
<dbReference type="PANTHER" id="PTHR43084:SF1">
    <property type="entry name" value="PERSULFIDE DIOXYGENASE ETHE1, MITOCHONDRIAL"/>
    <property type="match status" value="1"/>
</dbReference>
<keyword evidence="4" id="KW-1185">Reference proteome</keyword>
<dbReference type="InterPro" id="IPR001279">
    <property type="entry name" value="Metallo-B-lactamas"/>
</dbReference>
<dbReference type="InterPro" id="IPR001763">
    <property type="entry name" value="Rhodanese-like_dom"/>
</dbReference>
<dbReference type="CDD" id="cd07724">
    <property type="entry name" value="POD-like_MBL-fold"/>
    <property type="match status" value="1"/>
</dbReference>
<evidence type="ECO:0000256" key="1">
    <source>
        <dbReference type="ARBA" id="ARBA00022723"/>
    </source>
</evidence>
<dbReference type="SMART" id="SM00849">
    <property type="entry name" value="Lactamase_B"/>
    <property type="match status" value="1"/>
</dbReference>
<dbReference type="KEGG" id="nmo:Nmlp_2793"/>
<dbReference type="Proteomes" id="UP000011867">
    <property type="component" value="Chromosome"/>
</dbReference>
<gene>
    <name evidence="3" type="ordered locus">Nmlp_2793</name>
</gene>
<dbReference type="InterPro" id="IPR051682">
    <property type="entry name" value="Mito_Persulfide_Diox"/>
</dbReference>
<dbReference type="SMART" id="SM00450">
    <property type="entry name" value="RHOD"/>
    <property type="match status" value="1"/>
</dbReference>
<dbReference type="PROSITE" id="PS50206">
    <property type="entry name" value="RHODANESE_3"/>
    <property type="match status" value="1"/>
</dbReference>
<dbReference type="InterPro" id="IPR044528">
    <property type="entry name" value="POD-like_MBL-fold"/>
</dbReference>
<accession>M1XL24</accession>
<dbReference type="Pfam" id="PF00753">
    <property type="entry name" value="Lactamase_B"/>
    <property type="match status" value="1"/>
</dbReference>
<dbReference type="InterPro" id="IPR036866">
    <property type="entry name" value="RibonucZ/Hydroxyglut_hydro"/>
</dbReference>
<dbReference type="Gene3D" id="3.40.250.10">
    <property type="entry name" value="Rhodanese-like domain"/>
    <property type="match status" value="1"/>
</dbReference>
<dbReference type="SUPFAM" id="SSF52821">
    <property type="entry name" value="Rhodanese/Cell cycle control phosphatase"/>
    <property type="match status" value="1"/>
</dbReference>
<dbReference type="GO" id="GO:0070813">
    <property type="term" value="P:hydrogen sulfide metabolic process"/>
    <property type="evidence" value="ECO:0007669"/>
    <property type="project" value="TreeGrafter"/>
</dbReference>
<organism evidence="3 4">
    <name type="scientific">Natronomonas moolapensis (strain DSM 18674 / CECT 7526 / JCM 14361 / 8.8.11)</name>
    <dbReference type="NCBI Taxonomy" id="268739"/>
    <lineage>
        <taxon>Archaea</taxon>
        <taxon>Methanobacteriati</taxon>
        <taxon>Methanobacteriota</taxon>
        <taxon>Stenosarchaea group</taxon>
        <taxon>Halobacteria</taxon>
        <taxon>Halobacteriales</taxon>
        <taxon>Natronomonadaceae</taxon>
        <taxon>Natronomonas</taxon>
    </lineage>
</organism>
<dbReference type="HOGENOM" id="CLU_030571_7_2_2"/>
<evidence type="ECO:0000259" key="2">
    <source>
        <dbReference type="PROSITE" id="PS50206"/>
    </source>
</evidence>
<feature type="domain" description="Rhodanese" evidence="2">
    <location>
        <begin position="22"/>
        <end position="117"/>
    </location>
</feature>
<dbReference type="RefSeq" id="WP_015409711.1">
    <property type="nucleotide sequence ID" value="NC_020388.1"/>
</dbReference>
<dbReference type="SUPFAM" id="SSF56281">
    <property type="entry name" value="Metallo-hydrolase/oxidoreductase"/>
    <property type="match status" value="1"/>
</dbReference>
<keyword evidence="1" id="KW-0479">Metal-binding</keyword>
<proteinExistence type="predicted"/>
<dbReference type="InterPro" id="IPR036873">
    <property type="entry name" value="Rhodanese-like_dom_sf"/>
</dbReference>
<dbReference type="eggNOG" id="arCOG00517">
    <property type="taxonomic scope" value="Archaea"/>
</dbReference>
<evidence type="ECO:0000313" key="4">
    <source>
        <dbReference type="Proteomes" id="UP000011867"/>
    </source>
</evidence>
<dbReference type="EMBL" id="HF582854">
    <property type="protein sequence ID" value="CCQ36945.1"/>
    <property type="molecule type" value="Genomic_DNA"/>
</dbReference>
<dbReference type="Pfam" id="PF00581">
    <property type="entry name" value="Rhodanese"/>
    <property type="match status" value="1"/>
</dbReference>
<dbReference type="AlphaFoldDB" id="M1XL24"/>
<dbReference type="GO" id="GO:0046872">
    <property type="term" value="F:metal ion binding"/>
    <property type="evidence" value="ECO:0007669"/>
    <property type="project" value="UniProtKB-KW"/>
</dbReference>
<evidence type="ECO:0000313" key="3">
    <source>
        <dbReference type="EMBL" id="CCQ36945.1"/>
    </source>
</evidence>